<dbReference type="InterPro" id="IPR032466">
    <property type="entry name" value="Metal_Hydrolase"/>
</dbReference>
<dbReference type="PROSITE" id="PS00483">
    <property type="entry name" value="DIHYDROOROTASE_2"/>
    <property type="match status" value="1"/>
</dbReference>
<dbReference type="GO" id="GO:0008270">
    <property type="term" value="F:zinc ion binding"/>
    <property type="evidence" value="ECO:0007669"/>
    <property type="project" value="UniProtKB-UniRule"/>
</dbReference>
<feature type="binding site" evidence="7">
    <location>
        <position position="309"/>
    </location>
    <ligand>
        <name>substrate</name>
    </ligand>
</feature>
<dbReference type="GO" id="GO:0004038">
    <property type="term" value="F:allantoinase activity"/>
    <property type="evidence" value="ECO:0007669"/>
    <property type="project" value="TreeGrafter"/>
</dbReference>
<comment type="catalytic activity">
    <reaction evidence="7">
        <text>(S)-dihydroorotate + H2O = N-carbamoyl-L-aspartate + H(+)</text>
        <dbReference type="Rhea" id="RHEA:24296"/>
        <dbReference type="ChEBI" id="CHEBI:15377"/>
        <dbReference type="ChEBI" id="CHEBI:15378"/>
        <dbReference type="ChEBI" id="CHEBI:30864"/>
        <dbReference type="ChEBI" id="CHEBI:32814"/>
        <dbReference type="EC" id="3.5.2.3"/>
    </reaction>
</comment>
<evidence type="ECO:0000256" key="6">
    <source>
        <dbReference type="ARBA" id="ARBA00022975"/>
    </source>
</evidence>
<dbReference type="UniPathway" id="UPA00070">
    <property type="reaction ID" value="UER00117"/>
</dbReference>
<dbReference type="CDD" id="cd01317">
    <property type="entry name" value="DHOase_IIa"/>
    <property type="match status" value="1"/>
</dbReference>
<evidence type="ECO:0000313" key="11">
    <source>
        <dbReference type="Proteomes" id="UP000070422"/>
    </source>
</evidence>
<dbReference type="SUPFAM" id="SSF51556">
    <property type="entry name" value="Metallo-dependent hydrolases"/>
    <property type="match status" value="1"/>
</dbReference>
<evidence type="ECO:0000313" key="10">
    <source>
        <dbReference type="EMBL" id="KXB38098.1"/>
    </source>
</evidence>
<evidence type="ECO:0000256" key="5">
    <source>
        <dbReference type="ARBA" id="ARBA00022833"/>
    </source>
</evidence>
<keyword evidence="3 7" id="KW-0479">Metal-binding</keyword>
<dbReference type="GO" id="GO:0005737">
    <property type="term" value="C:cytoplasm"/>
    <property type="evidence" value="ECO:0007669"/>
    <property type="project" value="TreeGrafter"/>
</dbReference>
<comment type="caution">
    <text evidence="10">The sequence shown here is derived from an EMBL/GenBank/DDBJ whole genome shotgun (WGS) entry which is preliminary data.</text>
</comment>
<sequence length="428" mass="46990">MKTLIKNGNLFLGGHLAQMDLLIQDQKIQSIGYELCSEEACDQVIEAEGLLVTPGLIDVHVHYREPGQTDKETVKTGSRAAARGGYTTVCTMANTTPVPNTVPLLEAMIKRNKEEGCIKIHQYAPITEDLKSDRLIDGQAMKAAGAFALSNDGFGVQSAGTMYEAMLEAKKADLPICVHLEDRSLFKEGVINEGKIAEELGLPGIHRLAEVAQLARDLEMVRETGVRYHVCHVSTKASLDLIRKAKVEGLAVTCEVAPHHLLLNEEDITEDDAYYKMNPPLRSVEDQEALIQGLMDGTVDMIATDHAPHTKEEKSQGFRKSPFGIIGIETAFALLYTHLVKEGRLTLTHLLSLMTTAPSQTFDLGEVGRLEPGKAADITLFDLETSQKILPEEYLSKAQNSPFNRESVYGMAVMTIVDGQVVYNKLSK</sequence>
<dbReference type="SUPFAM" id="SSF51338">
    <property type="entry name" value="Composite domain of metallo-dependent hydrolases"/>
    <property type="match status" value="1"/>
</dbReference>
<dbReference type="RefSeq" id="WP_060936341.1">
    <property type="nucleotide sequence ID" value="NZ_KQ959289.1"/>
</dbReference>
<dbReference type="PANTHER" id="PTHR43668">
    <property type="entry name" value="ALLANTOINASE"/>
    <property type="match status" value="1"/>
</dbReference>
<dbReference type="InterPro" id="IPR002195">
    <property type="entry name" value="Dihydroorotase_CS"/>
</dbReference>
<dbReference type="PATRIC" id="fig|87541.4.peg.160"/>
<keyword evidence="4 7" id="KW-0378">Hydrolase</keyword>
<organism evidence="10 11">
    <name type="scientific">Aerococcus christensenii</name>
    <dbReference type="NCBI Taxonomy" id="87541"/>
    <lineage>
        <taxon>Bacteria</taxon>
        <taxon>Bacillati</taxon>
        <taxon>Bacillota</taxon>
        <taxon>Bacilli</taxon>
        <taxon>Lactobacillales</taxon>
        <taxon>Aerococcaceae</taxon>
        <taxon>Aerococcus</taxon>
    </lineage>
</organism>
<dbReference type="Gene3D" id="2.30.40.10">
    <property type="entry name" value="Urease, subunit C, domain 1"/>
    <property type="match status" value="1"/>
</dbReference>
<feature type="binding site" evidence="7">
    <location>
        <position position="305"/>
    </location>
    <ligand>
        <name>Zn(2+)</name>
        <dbReference type="ChEBI" id="CHEBI:29105"/>
        <label>1</label>
    </ligand>
</feature>
<comment type="cofactor">
    <cofactor evidence="7">
        <name>Zn(2+)</name>
        <dbReference type="ChEBI" id="CHEBI:29105"/>
    </cofactor>
    <text evidence="7">Binds 2 Zn(2+) ions per subunit.</text>
</comment>
<dbReference type="InterPro" id="IPR013108">
    <property type="entry name" value="Amidohydro_3"/>
</dbReference>
<dbReference type="InterPro" id="IPR011059">
    <property type="entry name" value="Metal-dep_hydrolase_composite"/>
</dbReference>
<dbReference type="InterPro" id="IPR004722">
    <property type="entry name" value="DHOase"/>
</dbReference>
<dbReference type="PANTHER" id="PTHR43668:SF2">
    <property type="entry name" value="ALLANTOINASE"/>
    <property type="match status" value="1"/>
</dbReference>
<evidence type="ECO:0000256" key="7">
    <source>
        <dbReference type="HAMAP-Rule" id="MF_00220"/>
    </source>
</evidence>
<dbReference type="HAMAP" id="MF_00220_B">
    <property type="entry name" value="PyrC_classI_B"/>
    <property type="match status" value="1"/>
</dbReference>
<protein>
    <recommendedName>
        <fullName evidence="7">Dihydroorotase</fullName>
        <shortName evidence="7">DHOase</shortName>
        <ecNumber evidence="7">3.5.2.3</ecNumber>
    </recommendedName>
</protein>
<dbReference type="Gene3D" id="3.20.20.140">
    <property type="entry name" value="Metal-dependent hydrolases"/>
    <property type="match status" value="1"/>
</dbReference>
<keyword evidence="5 7" id="KW-0862">Zinc</keyword>
<evidence type="ECO:0000259" key="8">
    <source>
        <dbReference type="Pfam" id="PF07969"/>
    </source>
</evidence>
<dbReference type="AlphaFoldDB" id="A0A133Y4H4"/>
<evidence type="ECO:0000256" key="2">
    <source>
        <dbReference type="ARBA" id="ARBA00010286"/>
    </source>
</evidence>
<dbReference type="OrthoDB" id="9765462at2"/>
<dbReference type="InterPro" id="IPR050138">
    <property type="entry name" value="DHOase/Allantoinase_Hydrolase"/>
</dbReference>
<dbReference type="Pfam" id="PF12890">
    <property type="entry name" value="DHOase"/>
    <property type="match status" value="1"/>
</dbReference>
<feature type="domain" description="Amidohydrolase 3" evidence="8">
    <location>
        <begin position="341"/>
        <end position="423"/>
    </location>
</feature>
<feature type="binding site" evidence="7">
    <location>
        <position position="60"/>
    </location>
    <ligand>
        <name>Zn(2+)</name>
        <dbReference type="ChEBI" id="CHEBI:29105"/>
        <label>1</label>
    </ligand>
</feature>
<dbReference type="GO" id="GO:0044205">
    <property type="term" value="P:'de novo' UMP biosynthetic process"/>
    <property type="evidence" value="ECO:0007669"/>
    <property type="project" value="UniProtKB-UniRule"/>
</dbReference>
<feature type="active site" evidence="7">
    <location>
        <position position="305"/>
    </location>
</feature>
<gene>
    <name evidence="7" type="primary">pyrC</name>
    <name evidence="10" type="ORF">HMPREF3187_00161</name>
</gene>
<dbReference type="NCBIfam" id="TIGR00857">
    <property type="entry name" value="pyrC_multi"/>
    <property type="match status" value="1"/>
</dbReference>
<evidence type="ECO:0000259" key="9">
    <source>
        <dbReference type="Pfam" id="PF12890"/>
    </source>
</evidence>
<feature type="binding site" evidence="7">
    <location>
        <position position="179"/>
    </location>
    <ligand>
        <name>Zn(2+)</name>
        <dbReference type="ChEBI" id="CHEBI:29105"/>
        <label>2</label>
    </ligand>
</feature>
<dbReference type="GO" id="GO:0004151">
    <property type="term" value="F:dihydroorotase activity"/>
    <property type="evidence" value="ECO:0007669"/>
    <property type="project" value="UniProtKB-UniRule"/>
</dbReference>
<dbReference type="EC" id="3.5.2.3" evidence="7"/>
<dbReference type="Proteomes" id="UP000070422">
    <property type="component" value="Unassembled WGS sequence"/>
</dbReference>
<dbReference type="EMBL" id="LSCQ01000012">
    <property type="protein sequence ID" value="KXB38098.1"/>
    <property type="molecule type" value="Genomic_DNA"/>
</dbReference>
<comment type="similarity">
    <text evidence="2 7">Belongs to the metallo-dependent hydrolases superfamily. DHOase family. Class I DHOase subfamily.</text>
</comment>
<feature type="domain" description="Dihydroorotase catalytic" evidence="9">
    <location>
        <begin position="51"/>
        <end position="237"/>
    </location>
</feature>
<proteinExistence type="inferred from homology"/>
<name>A0A133Y4H4_9LACT</name>
<accession>A0A133Y4H4</accession>
<feature type="binding site" evidence="7">
    <location>
        <position position="62"/>
    </location>
    <ligand>
        <name>Zn(2+)</name>
        <dbReference type="ChEBI" id="CHEBI:29105"/>
        <label>1</label>
    </ligand>
</feature>
<feature type="binding site" evidence="7">
    <location>
        <begin position="62"/>
        <end position="64"/>
    </location>
    <ligand>
        <name>substrate</name>
    </ligand>
</feature>
<feature type="binding site" evidence="7">
    <location>
        <position position="278"/>
    </location>
    <ligand>
        <name>substrate</name>
    </ligand>
</feature>
<feature type="binding site" evidence="7">
    <location>
        <position position="94"/>
    </location>
    <ligand>
        <name>substrate</name>
    </ligand>
</feature>
<keyword evidence="6 7" id="KW-0665">Pyrimidine biosynthesis</keyword>
<reference evidence="10 11" key="1">
    <citation type="submission" date="2016-01" db="EMBL/GenBank/DDBJ databases">
        <authorList>
            <person name="Oliw E.H."/>
        </authorList>
    </citation>
    <scope>NUCLEOTIDE SEQUENCE [LARGE SCALE GENOMIC DNA]</scope>
    <source>
        <strain evidence="10 11">KA00635</strain>
    </source>
</reference>
<feature type="binding site" evidence="7">
    <location>
        <begin position="323"/>
        <end position="324"/>
    </location>
    <ligand>
        <name>substrate</name>
    </ligand>
</feature>
<dbReference type="Pfam" id="PF07969">
    <property type="entry name" value="Amidohydro_3"/>
    <property type="match status" value="1"/>
</dbReference>
<dbReference type="NCBIfam" id="NF006837">
    <property type="entry name" value="PRK09357.1-2"/>
    <property type="match status" value="1"/>
</dbReference>
<feature type="binding site" evidence="7">
    <location>
        <position position="152"/>
    </location>
    <ligand>
        <name>Zn(2+)</name>
        <dbReference type="ChEBI" id="CHEBI:29105"/>
        <label>1</label>
    </ligand>
</feature>
<evidence type="ECO:0000256" key="1">
    <source>
        <dbReference type="ARBA" id="ARBA00002368"/>
    </source>
</evidence>
<dbReference type="STRING" id="87541.AWM71_06425"/>
<evidence type="ECO:0000256" key="3">
    <source>
        <dbReference type="ARBA" id="ARBA00022723"/>
    </source>
</evidence>
<feature type="binding site" evidence="7">
    <location>
        <position position="152"/>
    </location>
    <ligand>
        <name>Zn(2+)</name>
        <dbReference type="ChEBI" id="CHEBI:29105"/>
        <label>2</label>
    </ligand>
</feature>
<comment type="function">
    <text evidence="1 7">Catalyzes the reversible cyclization of carbamoyl aspartate to dihydroorotate.</text>
</comment>
<comment type="pathway">
    <text evidence="7">Pyrimidine metabolism; UMP biosynthesis via de novo pathway; (S)-dihydroorotate from bicarbonate: step 3/3.</text>
</comment>
<feature type="binding site" evidence="7">
    <location>
        <position position="232"/>
    </location>
    <ligand>
        <name>Zn(2+)</name>
        <dbReference type="ChEBI" id="CHEBI:29105"/>
        <label>2</label>
    </ligand>
</feature>
<dbReference type="GO" id="GO:0006145">
    <property type="term" value="P:purine nucleobase catabolic process"/>
    <property type="evidence" value="ECO:0007669"/>
    <property type="project" value="TreeGrafter"/>
</dbReference>
<dbReference type="InterPro" id="IPR024403">
    <property type="entry name" value="DHOase_cat"/>
</dbReference>
<evidence type="ECO:0000256" key="4">
    <source>
        <dbReference type="ARBA" id="ARBA00022801"/>
    </source>
</evidence>